<sequence>MENIYLGVEKSIKDLQSIFENTDDKDEKLQQFNQEALKEFQRLESKSLKELESLKHNEEWENFSIAFYGETGAGKSTLIECLRMFFKEQNKKDQQERFKQLDSNYQKNHQNDERLIEQYDTEISDIQKTLQDLENKLISLKECNIFFKIFHFLTGNRKFKEISKCFQKSQDELNDTELKKKNYISEKQDILNEMESLQDGAIIGDGRSDFTLKTQSYSFQYNHQTFVLLDVPGIEGDEKKVIDQISDATQKAHAIFYVTKAPKPPQKGEEDKEGTIEKIQRQLDSQTEVWTIFNKPITSPIALKDGLINENEQESLKILDEKMKGVLGKYYKGHKVVSAQVAFYGLAQALIPETDFYEKKQKFLKNFTEEELLNQSHFKPLGRFIAEELIKNSRDKIIKSNCNKALKVVEELQNTIKTTIEKGIDPMIKEMQEHKKEVEYRLDRSANKLISDLTNSVHDEIDRFKLGLSEEMYAQIERDIGNNECKEIFNNELKQGIEKLGENIKWRFKECTKRFNEHIKEDIERFKERIKDSLGMLERISIDSGNFDFNADFNIDSGIDNLALWASIGGLVLLGIVNIWNPVGWVELSIAGLVALVGIGKALWGVFDSDYKKSQQRKAVDENLDEACEKNAENVESHIESGKKDMFEMIEKLKVELNGPVENCERMKRLLKEAHEKLGDISHRINLITSKQGASNE</sequence>
<accession>E8QRT5</accession>
<keyword evidence="1" id="KW-0175">Coiled coil</keyword>
<dbReference type="eggNOG" id="COG0699">
    <property type="taxonomic scope" value="Bacteria"/>
</dbReference>
<dbReference type="Gene3D" id="3.40.50.300">
    <property type="entry name" value="P-loop containing nucleotide triphosphate hydrolases"/>
    <property type="match status" value="2"/>
</dbReference>
<evidence type="ECO:0000256" key="1">
    <source>
        <dbReference type="SAM" id="Coils"/>
    </source>
</evidence>
<dbReference type="SUPFAM" id="SSF52540">
    <property type="entry name" value="P-loop containing nucleoside triphosphate hydrolases"/>
    <property type="match status" value="2"/>
</dbReference>
<dbReference type="Proteomes" id="UP000007467">
    <property type="component" value="Chromosome"/>
</dbReference>
<dbReference type="AlphaFoldDB" id="E8QRT5"/>
<organism evidence="3 4">
    <name type="scientific">Helicobacter pylori (strain SouthAfrica7)</name>
    <dbReference type="NCBI Taxonomy" id="907239"/>
    <lineage>
        <taxon>Bacteria</taxon>
        <taxon>Pseudomonadati</taxon>
        <taxon>Campylobacterota</taxon>
        <taxon>Epsilonproteobacteria</taxon>
        <taxon>Campylobacterales</taxon>
        <taxon>Helicobacteraceae</taxon>
        <taxon>Helicobacter</taxon>
    </lineage>
</organism>
<feature type="coiled-coil region" evidence="1">
    <location>
        <begin position="116"/>
        <end position="200"/>
    </location>
</feature>
<reference evidence="4" key="1">
    <citation type="submission" date="2010-11" db="EMBL/GenBank/DDBJ databases">
        <title>Genome sequence of Helicobacter pylori strain SouthAfrica7.</title>
        <authorList>
            <person name="Kersulyte D."/>
            <person name="Segal I."/>
            <person name="Mistry R."/>
            <person name="Berg D.E."/>
        </authorList>
    </citation>
    <scope>NUCLEOTIDE SEQUENCE [LARGE SCALE GENOMIC DNA]</scope>
    <source>
        <strain evidence="4">SouthAfrica7</strain>
    </source>
</reference>
<dbReference type="GO" id="GO:0005525">
    <property type="term" value="F:GTP binding"/>
    <property type="evidence" value="ECO:0007669"/>
    <property type="project" value="InterPro"/>
</dbReference>
<dbReference type="PATRIC" id="fig|907239.3.peg.713"/>
<dbReference type="InterPro" id="IPR027417">
    <property type="entry name" value="P-loop_NTPase"/>
</dbReference>
<dbReference type="KEGG" id="hes:HPSA_03500"/>
<protein>
    <recommendedName>
        <fullName evidence="2">G domain-containing protein</fullName>
    </recommendedName>
</protein>
<dbReference type="HOGENOM" id="CLU_010061_3_1_7"/>
<feature type="domain" description="G" evidence="2">
    <location>
        <begin position="210"/>
        <end position="295"/>
    </location>
</feature>
<feature type="coiled-coil region" evidence="1">
    <location>
        <begin position="402"/>
        <end position="448"/>
    </location>
</feature>
<gene>
    <name evidence="3" type="ordered locus">HPSA_03500</name>
</gene>
<reference evidence="3 4" key="2">
    <citation type="journal article" date="2013" name="Genome Announc.">
        <title>Genome Sequences of Three hpAfrica2 Strains of Helicobacter pylori.</title>
        <authorList>
            <person name="Duncan S.S."/>
            <person name="Bertoli M.T."/>
            <person name="Kersulyte D."/>
            <person name="Valk P.L."/>
            <person name="Tamma S."/>
            <person name="Segal I."/>
            <person name="McClain M.S."/>
            <person name="Cover T.L."/>
            <person name="Berg D.E."/>
        </authorList>
    </citation>
    <scope>NUCLEOTIDE SEQUENCE [LARGE SCALE GENOMIC DNA]</scope>
    <source>
        <strain evidence="3 4">SouthAfrica7</strain>
    </source>
</reference>
<evidence type="ECO:0000259" key="2">
    <source>
        <dbReference type="Pfam" id="PF01926"/>
    </source>
</evidence>
<dbReference type="Pfam" id="PF01926">
    <property type="entry name" value="MMR_HSR1"/>
    <property type="match status" value="1"/>
</dbReference>
<name>E8QRT5_HELPW</name>
<proteinExistence type="predicted"/>
<evidence type="ECO:0000313" key="4">
    <source>
        <dbReference type="Proteomes" id="UP000007467"/>
    </source>
</evidence>
<dbReference type="InterPro" id="IPR006073">
    <property type="entry name" value="GTP-bd"/>
</dbReference>
<evidence type="ECO:0000313" key="3">
    <source>
        <dbReference type="EMBL" id="ADU84699.1"/>
    </source>
</evidence>
<dbReference type="RefSeq" id="WP_000428060.1">
    <property type="nucleotide sequence ID" value="NC_017361.1"/>
</dbReference>
<dbReference type="EMBL" id="CP002336">
    <property type="protein sequence ID" value="ADU84699.1"/>
    <property type="molecule type" value="Genomic_DNA"/>
</dbReference>